<dbReference type="PANTHER" id="PTHR45138">
    <property type="entry name" value="REGULATORY COMPONENTS OF SENSORY TRANSDUCTION SYSTEM"/>
    <property type="match status" value="1"/>
</dbReference>
<dbReference type="GO" id="GO:0052621">
    <property type="term" value="F:diguanylate cyclase activity"/>
    <property type="evidence" value="ECO:0007669"/>
    <property type="project" value="TreeGrafter"/>
</dbReference>
<dbReference type="InterPro" id="IPR011006">
    <property type="entry name" value="CheY-like_superfamily"/>
</dbReference>
<dbReference type="SUPFAM" id="SSF52172">
    <property type="entry name" value="CheY-like"/>
    <property type="match status" value="1"/>
</dbReference>
<dbReference type="Gene3D" id="3.40.50.2300">
    <property type="match status" value="1"/>
</dbReference>
<dbReference type="SMART" id="SM00448">
    <property type="entry name" value="REC"/>
    <property type="match status" value="1"/>
</dbReference>
<dbReference type="AlphaFoldDB" id="A0A4R3YRE3"/>
<organism evidence="4 5">
    <name type="scientific">Longibaculum muris</name>
    <dbReference type="NCBI Taxonomy" id="1796628"/>
    <lineage>
        <taxon>Bacteria</taxon>
        <taxon>Bacillati</taxon>
        <taxon>Bacillota</taxon>
        <taxon>Erysipelotrichia</taxon>
        <taxon>Erysipelotrichales</taxon>
        <taxon>Coprobacillaceae</taxon>
        <taxon>Longibaculum</taxon>
    </lineage>
</organism>
<keyword evidence="1" id="KW-0597">Phosphoprotein</keyword>
<evidence type="ECO:0000259" key="3">
    <source>
        <dbReference type="PROSITE" id="PS50887"/>
    </source>
</evidence>
<dbReference type="EMBL" id="SMCQ01000023">
    <property type="protein sequence ID" value="TCV93573.1"/>
    <property type="molecule type" value="Genomic_DNA"/>
</dbReference>
<gene>
    <name evidence="4" type="ORF">EDD60_1237</name>
</gene>
<dbReference type="FunFam" id="3.30.70.270:FF:000001">
    <property type="entry name" value="Diguanylate cyclase domain protein"/>
    <property type="match status" value="1"/>
</dbReference>
<feature type="domain" description="Response regulatory" evidence="2">
    <location>
        <begin position="6"/>
        <end position="121"/>
    </location>
</feature>
<dbReference type="CDD" id="cd01949">
    <property type="entry name" value="GGDEF"/>
    <property type="match status" value="1"/>
</dbReference>
<dbReference type="NCBIfam" id="TIGR00254">
    <property type="entry name" value="GGDEF"/>
    <property type="match status" value="1"/>
</dbReference>
<evidence type="ECO:0000256" key="1">
    <source>
        <dbReference type="PROSITE-ProRule" id="PRU00169"/>
    </source>
</evidence>
<sequence>MINKQKILIVDDSLMICQRVKSVLSVLPATIYDVHTGKDALDMIVKIHPDLIILDIILPDIEGFDLIYKIKEIDESHANIVFLTARDQNLDVIKGLSSGAYDYIKKPFVDEEFLTRIQNQLLIKKQRDELCAQNEILKSNMEKLNYIAYRDSLTGLYNRRFVTENLPKELAEKENEATNHYFVLTDIDNFKIINDTFGHDAGDKVLICFAEILNSFKVKHRAIRWGGEEFLIILFNLTLQQAKQIVEEIREEIESFEFVHKQNTFHCTMTFGLYPYNPALEIDENVHCADLALYQGKSHGKNCCVWYHDEK</sequence>
<proteinExistence type="predicted"/>
<dbReference type="InterPro" id="IPR043128">
    <property type="entry name" value="Rev_trsase/Diguanyl_cyclase"/>
</dbReference>
<protein>
    <submittedName>
        <fullName evidence="4">Diguanylate cyclase (GGDEF)-like protein</fullName>
    </submittedName>
</protein>
<evidence type="ECO:0000259" key="2">
    <source>
        <dbReference type="PROSITE" id="PS50110"/>
    </source>
</evidence>
<name>A0A4R3YRE3_9FIRM</name>
<dbReference type="Pfam" id="PF00990">
    <property type="entry name" value="GGDEF"/>
    <property type="match status" value="1"/>
</dbReference>
<evidence type="ECO:0000313" key="4">
    <source>
        <dbReference type="EMBL" id="TCV93573.1"/>
    </source>
</evidence>
<dbReference type="RefSeq" id="WP_207905359.1">
    <property type="nucleotide sequence ID" value="NZ_JANKBF010000020.1"/>
</dbReference>
<dbReference type="PROSITE" id="PS50110">
    <property type="entry name" value="RESPONSE_REGULATORY"/>
    <property type="match status" value="1"/>
</dbReference>
<dbReference type="InterPro" id="IPR000160">
    <property type="entry name" value="GGDEF_dom"/>
</dbReference>
<dbReference type="PANTHER" id="PTHR45138:SF9">
    <property type="entry name" value="DIGUANYLATE CYCLASE DGCM-RELATED"/>
    <property type="match status" value="1"/>
</dbReference>
<dbReference type="PROSITE" id="PS50887">
    <property type="entry name" value="GGDEF"/>
    <property type="match status" value="1"/>
</dbReference>
<dbReference type="GO" id="GO:0000160">
    <property type="term" value="P:phosphorelay signal transduction system"/>
    <property type="evidence" value="ECO:0007669"/>
    <property type="project" value="InterPro"/>
</dbReference>
<feature type="domain" description="GGDEF" evidence="3">
    <location>
        <begin position="178"/>
        <end position="309"/>
    </location>
</feature>
<dbReference type="GeneID" id="98916311"/>
<evidence type="ECO:0000313" key="5">
    <source>
        <dbReference type="Proteomes" id="UP000295515"/>
    </source>
</evidence>
<comment type="caution">
    <text evidence="4">The sequence shown here is derived from an EMBL/GenBank/DDBJ whole genome shotgun (WGS) entry which is preliminary data.</text>
</comment>
<keyword evidence="5" id="KW-1185">Reference proteome</keyword>
<accession>A0A4R3YRE3</accession>
<dbReference type="Proteomes" id="UP000295515">
    <property type="component" value="Unassembled WGS sequence"/>
</dbReference>
<dbReference type="SUPFAM" id="SSF55073">
    <property type="entry name" value="Nucleotide cyclase"/>
    <property type="match status" value="1"/>
</dbReference>
<reference evidence="4 5" key="1">
    <citation type="submission" date="2019-03" db="EMBL/GenBank/DDBJ databases">
        <title>Genomic Encyclopedia of Type Strains, Phase IV (KMG-IV): sequencing the most valuable type-strain genomes for metagenomic binning, comparative biology and taxonomic classification.</title>
        <authorList>
            <person name="Goeker M."/>
        </authorList>
    </citation>
    <scope>NUCLEOTIDE SEQUENCE [LARGE SCALE GENOMIC DNA]</scope>
    <source>
        <strain evidence="4 5">DSM 29487</strain>
    </source>
</reference>
<dbReference type="InterPro" id="IPR029787">
    <property type="entry name" value="Nucleotide_cyclase"/>
</dbReference>
<dbReference type="Pfam" id="PF00072">
    <property type="entry name" value="Response_reg"/>
    <property type="match status" value="1"/>
</dbReference>
<dbReference type="InterPro" id="IPR050469">
    <property type="entry name" value="Diguanylate_Cyclase"/>
</dbReference>
<dbReference type="Gene3D" id="3.30.70.270">
    <property type="match status" value="1"/>
</dbReference>
<dbReference type="SMART" id="SM00267">
    <property type="entry name" value="GGDEF"/>
    <property type="match status" value="1"/>
</dbReference>
<feature type="modified residue" description="4-aspartylphosphate" evidence="1">
    <location>
        <position position="55"/>
    </location>
</feature>
<dbReference type="InterPro" id="IPR001789">
    <property type="entry name" value="Sig_transdc_resp-reg_receiver"/>
</dbReference>